<evidence type="ECO:0000256" key="1">
    <source>
        <dbReference type="SAM" id="MobiDB-lite"/>
    </source>
</evidence>
<gene>
    <name evidence="2" type="ORF">EVOR1521_LOCUS9126</name>
</gene>
<dbReference type="EMBL" id="CAUJNA010000809">
    <property type="protein sequence ID" value="CAJ1381430.1"/>
    <property type="molecule type" value="Genomic_DNA"/>
</dbReference>
<dbReference type="AlphaFoldDB" id="A0AA36I797"/>
<reference evidence="2" key="1">
    <citation type="submission" date="2023-08" db="EMBL/GenBank/DDBJ databases">
        <authorList>
            <person name="Chen Y."/>
            <person name="Shah S."/>
            <person name="Dougan E. K."/>
            <person name="Thang M."/>
            <person name="Chan C."/>
        </authorList>
    </citation>
    <scope>NUCLEOTIDE SEQUENCE</scope>
</reference>
<organism evidence="2 3">
    <name type="scientific">Effrenium voratum</name>
    <dbReference type="NCBI Taxonomy" id="2562239"/>
    <lineage>
        <taxon>Eukaryota</taxon>
        <taxon>Sar</taxon>
        <taxon>Alveolata</taxon>
        <taxon>Dinophyceae</taxon>
        <taxon>Suessiales</taxon>
        <taxon>Symbiodiniaceae</taxon>
        <taxon>Effrenium</taxon>
    </lineage>
</organism>
<accession>A0AA36I797</accession>
<sequence>MRCTPEVMDDLRRPCRRKDPRSHAWASHPEVFLSAEVWNRPEKGALAEWALGLEALAVKLKAVAAVLLRFIEDPENRTAAVQATLRSALHHCALVSHHEVLPAVRLFTLKSGAAPQEWRKGLARSPKPVRTRNILPHRHEADVLSDRQRAVLRSLQAASDLGVPEATQLAKEVAAHFYACAQLAKHARHVAVSPAESGMLVADSAEAHSVTRQVRLGPSTPRTKGASLVDRWIQAPMRCKSAAEDPGPSPILQIGPVLCGGLDAAVMELAQGTEQIAEADKRSPHMRSEASKTPELQRKARRPSSARPRVKP</sequence>
<comment type="caution">
    <text evidence="2">The sequence shown here is derived from an EMBL/GenBank/DDBJ whole genome shotgun (WGS) entry which is preliminary data.</text>
</comment>
<feature type="region of interest" description="Disordered" evidence="1">
    <location>
        <begin position="275"/>
        <end position="312"/>
    </location>
</feature>
<name>A0AA36I797_9DINO</name>
<feature type="compositionally biased region" description="Basic and acidic residues" evidence="1">
    <location>
        <begin position="278"/>
        <end position="298"/>
    </location>
</feature>
<dbReference type="Proteomes" id="UP001178507">
    <property type="component" value="Unassembled WGS sequence"/>
</dbReference>
<evidence type="ECO:0000313" key="3">
    <source>
        <dbReference type="Proteomes" id="UP001178507"/>
    </source>
</evidence>
<evidence type="ECO:0000313" key="2">
    <source>
        <dbReference type="EMBL" id="CAJ1381430.1"/>
    </source>
</evidence>
<feature type="compositionally biased region" description="Basic residues" evidence="1">
    <location>
        <begin position="299"/>
        <end position="312"/>
    </location>
</feature>
<protein>
    <submittedName>
        <fullName evidence="2">Uncharacterized protein</fullName>
    </submittedName>
</protein>
<proteinExistence type="predicted"/>
<keyword evidence="3" id="KW-1185">Reference proteome</keyword>